<comment type="caution">
    <text evidence="1">The sequence shown here is derived from an EMBL/GenBank/DDBJ whole genome shotgun (WGS) entry which is preliminary data.</text>
</comment>
<dbReference type="AlphaFoldDB" id="A0AAV5NJ15"/>
<protein>
    <recommendedName>
        <fullName evidence="3">Chromosome partitioning protein ParB</fullName>
    </recommendedName>
</protein>
<name>A0AAV5NJ15_9PROT</name>
<evidence type="ECO:0000313" key="1">
    <source>
        <dbReference type="EMBL" id="GLQ63973.1"/>
    </source>
</evidence>
<evidence type="ECO:0000313" key="2">
    <source>
        <dbReference type="Proteomes" id="UP001156614"/>
    </source>
</evidence>
<dbReference type="GO" id="GO:0006355">
    <property type="term" value="P:regulation of DNA-templated transcription"/>
    <property type="evidence" value="ECO:0007669"/>
    <property type="project" value="InterPro"/>
</dbReference>
<accession>A0AAV5NJ15</accession>
<sequence>MANSKVTEALDSTNRPSAEKLETLNFKVPVDFKKAFKGYAVAQGMTMVDLLREGFEFSKASRKS</sequence>
<dbReference type="Gene3D" id="1.10.1220.10">
    <property type="entry name" value="Met repressor-like"/>
    <property type="match status" value="1"/>
</dbReference>
<gene>
    <name evidence="1" type="ORF">GCM10007867_28190</name>
</gene>
<dbReference type="InterPro" id="IPR010985">
    <property type="entry name" value="Ribbon_hlx_hlx"/>
</dbReference>
<reference evidence="2" key="1">
    <citation type="journal article" date="2019" name="Int. J. Syst. Evol. Microbiol.">
        <title>The Global Catalogue of Microorganisms (GCM) 10K type strain sequencing project: providing services to taxonomists for standard genome sequencing and annotation.</title>
        <authorList>
            <consortium name="The Broad Institute Genomics Platform"/>
            <consortium name="The Broad Institute Genome Sequencing Center for Infectious Disease"/>
            <person name="Wu L."/>
            <person name="Ma J."/>
        </authorList>
    </citation>
    <scope>NUCLEOTIDE SEQUENCE [LARGE SCALE GENOMIC DNA]</scope>
    <source>
        <strain evidence="2">NBRC 3267</strain>
    </source>
</reference>
<dbReference type="EMBL" id="BSNU01000006">
    <property type="protein sequence ID" value="GLQ63973.1"/>
    <property type="molecule type" value="Genomic_DNA"/>
</dbReference>
<keyword evidence="2" id="KW-1185">Reference proteome</keyword>
<proteinExistence type="predicted"/>
<organism evidence="1 2">
    <name type="scientific">Gluconobacter cerinus</name>
    <dbReference type="NCBI Taxonomy" id="38307"/>
    <lineage>
        <taxon>Bacteria</taxon>
        <taxon>Pseudomonadati</taxon>
        <taxon>Pseudomonadota</taxon>
        <taxon>Alphaproteobacteria</taxon>
        <taxon>Acetobacterales</taxon>
        <taxon>Acetobacteraceae</taxon>
        <taxon>Gluconobacter</taxon>
    </lineage>
</organism>
<dbReference type="SUPFAM" id="SSF47598">
    <property type="entry name" value="Ribbon-helix-helix"/>
    <property type="match status" value="1"/>
</dbReference>
<dbReference type="RefSeq" id="WP_099213458.1">
    <property type="nucleotide sequence ID" value="NZ_BEWM01000008.1"/>
</dbReference>
<dbReference type="Proteomes" id="UP001156614">
    <property type="component" value="Unassembled WGS sequence"/>
</dbReference>
<dbReference type="InterPro" id="IPR013321">
    <property type="entry name" value="Arc_rbn_hlx_hlx"/>
</dbReference>
<evidence type="ECO:0008006" key="3">
    <source>
        <dbReference type="Google" id="ProtNLM"/>
    </source>
</evidence>